<comment type="caution">
    <text evidence="1">The sequence shown here is derived from an EMBL/GenBank/DDBJ whole genome shotgun (WGS) entry which is preliminary data.</text>
</comment>
<name>A0A9Q1HW70_CONCO</name>
<sequence>MPRAGIINSPSSRAETCCFSTLPLPGSQVCSPSLYLGVRCVHPPFTWESGVFTLPLPGSQVCSPSLYLGVRCVHPPFTWESGVFTLPLPGSQVLANQQRSLFS</sequence>
<reference evidence="1" key="1">
    <citation type="journal article" date="2023" name="Science">
        <title>Genome structures resolve the early diversification of teleost fishes.</title>
        <authorList>
            <person name="Parey E."/>
            <person name="Louis A."/>
            <person name="Montfort J."/>
            <person name="Bouchez O."/>
            <person name="Roques C."/>
            <person name="Iampietro C."/>
            <person name="Lluch J."/>
            <person name="Castinel A."/>
            <person name="Donnadieu C."/>
            <person name="Desvignes T."/>
            <person name="Floi Bucao C."/>
            <person name="Jouanno E."/>
            <person name="Wen M."/>
            <person name="Mejri S."/>
            <person name="Dirks R."/>
            <person name="Jansen H."/>
            <person name="Henkel C."/>
            <person name="Chen W.J."/>
            <person name="Zahm M."/>
            <person name="Cabau C."/>
            <person name="Klopp C."/>
            <person name="Thompson A.W."/>
            <person name="Robinson-Rechavi M."/>
            <person name="Braasch I."/>
            <person name="Lecointre G."/>
            <person name="Bobe J."/>
            <person name="Postlethwait J.H."/>
            <person name="Berthelot C."/>
            <person name="Roest Crollius H."/>
            <person name="Guiguen Y."/>
        </authorList>
    </citation>
    <scope>NUCLEOTIDE SEQUENCE</scope>
    <source>
        <strain evidence="1">Concon-B</strain>
    </source>
</reference>
<protein>
    <submittedName>
        <fullName evidence="1">Uncharacterized protein</fullName>
    </submittedName>
</protein>
<dbReference type="AlphaFoldDB" id="A0A9Q1HW70"/>
<dbReference type="Proteomes" id="UP001152803">
    <property type="component" value="Unassembled WGS sequence"/>
</dbReference>
<evidence type="ECO:0000313" key="1">
    <source>
        <dbReference type="EMBL" id="KAJ8267475.1"/>
    </source>
</evidence>
<keyword evidence="2" id="KW-1185">Reference proteome</keyword>
<accession>A0A9Q1HW70</accession>
<gene>
    <name evidence="1" type="ORF">COCON_G00126470</name>
</gene>
<organism evidence="1 2">
    <name type="scientific">Conger conger</name>
    <name type="common">Conger eel</name>
    <name type="synonym">Muraena conger</name>
    <dbReference type="NCBI Taxonomy" id="82655"/>
    <lineage>
        <taxon>Eukaryota</taxon>
        <taxon>Metazoa</taxon>
        <taxon>Chordata</taxon>
        <taxon>Craniata</taxon>
        <taxon>Vertebrata</taxon>
        <taxon>Euteleostomi</taxon>
        <taxon>Actinopterygii</taxon>
        <taxon>Neopterygii</taxon>
        <taxon>Teleostei</taxon>
        <taxon>Anguilliformes</taxon>
        <taxon>Congridae</taxon>
        <taxon>Conger</taxon>
    </lineage>
</organism>
<proteinExistence type="predicted"/>
<evidence type="ECO:0000313" key="2">
    <source>
        <dbReference type="Proteomes" id="UP001152803"/>
    </source>
</evidence>
<dbReference type="EMBL" id="JAFJMO010000009">
    <property type="protein sequence ID" value="KAJ8267475.1"/>
    <property type="molecule type" value="Genomic_DNA"/>
</dbReference>